<proteinExistence type="predicted"/>
<name>A0A448NZG3_9ACTN</name>
<accession>A0A448NZG3</accession>
<keyword evidence="1" id="KW-1133">Transmembrane helix</keyword>
<dbReference type="AlphaFoldDB" id="A0A448NZG3"/>
<evidence type="ECO:0000313" key="3">
    <source>
        <dbReference type="Proteomes" id="UP000277858"/>
    </source>
</evidence>
<keyword evidence="1" id="KW-0812">Transmembrane</keyword>
<keyword evidence="3" id="KW-1185">Reference proteome</keyword>
<dbReference type="Proteomes" id="UP000277858">
    <property type="component" value="Chromosome"/>
</dbReference>
<sequence>MFQGTVPRRSAQRSEGLQHRRNAGILAVTGFLLAGPVFGVLVIWQAGKASSLSVRSTGWMVLGVVDIIAGILVASTIL</sequence>
<gene>
    <name evidence="2" type="ORF">NCTC13652_01533</name>
</gene>
<evidence type="ECO:0000256" key="1">
    <source>
        <dbReference type="SAM" id="Phobius"/>
    </source>
</evidence>
<feature type="transmembrane region" description="Helical" evidence="1">
    <location>
        <begin position="58"/>
        <end position="77"/>
    </location>
</feature>
<feature type="transmembrane region" description="Helical" evidence="1">
    <location>
        <begin position="23"/>
        <end position="46"/>
    </location>
</feature>
<dbReference type="EMBL" id="LR134473">
    <property type="protein sequence ID" value="VEI03333.1"/>
    <property type="molecule type" value="Genomic_DNA"/>
</dbReference>
<keyword evidence="1" id="KW-0472">Membrane</keyword>
<organism evidence="2 3">
    <name type="scientific">Acidipropionibacterium jensenii</name>
    <dbReference type="NCBI Taxonomy" id="1749"/>
    <lineage>
        <taxon>Bacteria</taxon>
        <taxon>Bacillati</taxon>
        <taxon>Actinomycetota</taxon>
        <taxon>Actinomycetes</taxon>
        <taxon>Propionibacteriales</taxon>
        <taxon>Propionibacteriaceae</taxon>
        <taxon>Acidipropionibacterium</taxon>
    </lineage>
</organism>
<evidence type="ECO:0000313" key="2">
    <source>
        <dbReference type="EMBL" id="VEI03333.1"/>
    </source>
</evidence>
<protein>
    <submittedName>
        <fullName evidence="2">Uncharacterized protein</fullName>
    </submittedName>
</protein>
<reference evidence="2 3" key="1">
    <citation type="submission" date="2018-12" db="EMBL/GenBank/DDBJ databases">
        <authorList>
            <consortium name="Pathogen Informatics"/>
        </authorList>
    </citation>
    <scope>NUCLEOTIDE SEQUENCE [LARGE SCALE GENOMIC DNA]</scope>
    <source>
        <strain evidence="2 3">NCTC13652</strain>
    </source>
</reference>